<keyword evidence="14" id="KW-1185">Reference proteome</keyword>
<protein>
    <submittedName>
        <fullName evidence="13">Uncharacterized protein</fullName>
    </submittedName>
</protein>
<reference evidence="13" key="2">
    <citation type="submission" date="2021-03" db="UniProtKB">
        <authorList>
            <consortium name="EnsemblPlants"/>
        </authorList>
    </citation>
    <scope>IDENTIFICATION</scope>
</reference>
<dbReference type="GO" id="GO:0008270">
    <property type="term" value="F:zinc ion binding"/>
    <property type="evidence" value="ECO:0007669"/>
    <property type="project" value="UniProtKB-KW"/>
</dbReference>
<keyword evidence="4" id="KW-0677">Repeat</keyword>
<keyword evidence="3" id="KW-0479">Metal-binding</keyword>
<evidence type="ECO:0000256" key="2">
    <source>
        <dbReference type="ARBA" id="ARBA00010024"/>
    </source>
</evidence>
<dbReference type="PANTHER" id="PTHR31717">
    <property type="entry name" value="ZINC FINGER PROTEIN CONSTANS-LIKE 10"/>
    <property type="match status" value="1"/>
</dbReference>
<evidence type="ECO:0000256" key="8">
    <source>
        <dbReference type="PROSITE-ProRule" id="PRU00024"/>
    </source>
</evidence>
<dbReference type="Proteomes" id="UP000596661">
    <property type="component" value="Chromosome 9"/>
</dbReference>
<evidence type="ECO:0000256" key="9">
    <source>
        <dbReference type="PROSITE-ProRule" id="PRU00357"/>
    </source>
</evidence>
<feature type="domain" description="CCT" evidence="12">
    <location>
        <begin position="467"/>
        <end position="509"/>
    </location>
</feature>
<feature type="region of interest" description="Disordered" evidence="10">
    <location>
        <begin position="396"/>
        <end position="427"/>
    </location>
</feature>
<organism evidence="13 14">
    <name type="scientific">Cannabis sativa</name>
    <name type="common">Hemp</name>
    <name type="synonym">Marijuana</name>
    <dbReference type="NCBI Taxonomy" id="3483"/>
    <lineage>
        <taxon>Eukaryota</taxon>
        <taxon>Viridiplantae</taxon>
        <taxon>Streptophyta</taxon>
        <taxon>Embryophyta</taxon>
        <taxon>Tracheophyta</taxon>
        <taxon>Spermatophyta</taxon>
        <taxon>Magnoliopsida</taxon>
        <taxon>eudicotyledons</taxon>
        <taxon>Gunneridae</taxon>
        <taxon>Pentapetalae</taxon>
        <taxon>rosids</taxon>
        <taxon>fabids</taxon>
        <taxon>Rosales</taxon>
        <taxon>Cannabaceae</taxon>
        <taxon>Cannabis</taxon>
    </lineage>
</organism>
<proteinExistence type="inferred from homology"/>
<dbReference type="GO" id="GO:0005634">
    <property type="term" value="C:nucleus"/>
    <property type="evidence" value="ECO:0007669"/>
    <property type="project" value="UniProtKB-SubCell"/>
</dbReference>
<evidence type="ECO:0000313" key="13">
    <source>
        <dbReference type="EnsemblPlants" id="cds.evm.model.09.707"/>
    </source>
</evidence>
<dbReference type="AlphaFoldDB" id="A0A803QH42"/>
<evidence type="ECO:0000256" key="4">
    <source>
        <dbReference type="ARBA" id="ARBA00022737"/>
    </source>
</evidence>
<dbReference type="PROSITE" id="PS51017">
    <property type="entry name" value="CCT"/>
    <property type="match status" value="1"/>
</dbReference>
<dbReference type="SMART" id="SM00336">
    <property type="entry name" value="BBOX"/>
    <property type="match status" value="2"/>
</dbReference>
<name>A0A803QH42_CANSA</name>
<accession>A0A803QH42</accession>
<dbReference type="Pfam" id="PF06203">
    <property type="entry name" value="CCT"/>
    <property type="match status" value="1"/>
</dbReference>
<dbReference type="GO" id="GO:0006355">
    <property type="term" value="P:regulation of DNA-templated transcription"/>
    <property type="evidence" value="ECO:0007669"/>
    <property type="project" value="UniProtKB-ARBA"/>
</dbReference>
<dbReference type="Gramene" id="evm.model.09.707">
    <property type="protein sequence ID" value="cds.evm.model.09.707"/>
    <property type="gene ID" value="evm.TU.09.707"/>
</dbReference>
<feature type="compositionally biased region" description="Polar residues" evidence="10">
    <location>
        <begin position="396"/>
        <end position="421"/>
    </location>
</feature>
<keyword evidence="5 8" id="KW-0863">Zinc-finger</keyword>
<reference evidence="13" key="1">
    <citation type="submission" date="2018-11" db="EMBL/GenBank/DDBJ databases">
        <authorList>
            <person name="Grassa J C."/>
        </authorList>
    </citation>
    <scope>NUCLEOTIDE SEQUENCE [LARGE SCALE GENOMIC DNA]</scope>
</reference>
<dbReference type="CDD" id="cd19821">
    <property type="entry name" value="Bbox1_BBX-like"/>
    <property type="match status" value="1"/>
</dbReference>
<evidence type="ECO:0000256" key="10">
    <source>
        <dbReference type="SAM" id="MobiDB-lite"/>
    </source>
</evidence>
<evidence type="ECO:0000256" key="7">
    <source>
        <dbReference type="ARBA" id="ARBA00023242"/>
    </source>
</evidence>
<evidence type="ECO:0000259" key="11">
    <source>
        <dbReference type="PROSITE" id="PS50119"/>
    </source>
</evidence>
<comment type="similarity">
    <text evidence="2">Belongs to the CONSTANS family.</text>
</comment>
<dbReference type="EMBL" id="UZAU01000731">
    <property type="status" value="NOT_ANNOTATED_CDS"/>
    <property type="molecule type" value="Genomic_DNA"/>
</dbReference>
<keyword evidence="6" id="KW-0862">Zinc</keyword>
<dbReference type="InterPro" id="IPR049808">
    <property type="entry name" value="CONSTANS-like_Bbox1"/>
</dbReference>
<evidence type="ECO:0000256" key="5">
    <source>
        <dbReference type="ARBA" id="ARBA00022771"/>
    </source>
</evidence>
<evidence type="ECO:0000259" key="12">
    <source>
        <dbReference type="PROSITE" id="PS51017"/>
    </source>
</evidence>
<evidence type="ECO:0000313" key="14">
    <source>
        <dbReference type="Proteomes" id="UP000596661"/>
    </source>
</evidence>
<dbReference type="InterPro" id="IPR000315">
    <property type="entry name" value="Znf_B-box"/>
</dbReference>
<evidence type="ECO:0000256" key="1">
    <source>
        <dbReference type="ARBA" id="ARBA00004123"/>
    </source>
</evidence>
<evidence type="ECO:0000256" key="3">
    <source>
        <dbReference type="ARBA" id="ARBA00022723"/>
    </source>
</evidence>
<dbReference type="InterPro" id="IPR010402">
    <property type="entry name" value="CCT_domain"/>
</dbReference>
<dbReference type="EnsemblPlants" id="evm.model.09.707">
    <property type="protein sequence ID" value="cds.evm.model.09.707"/>
    <property type="gene ID" value="evm.TU.09.707"/>
</dbReference>
<dbReference type="PROSITE" id="PS50119">
    <property type="entry name" value="ZF_BBOX"/>
    <property type="match status" value="1"/>
</dbReference>
<dbReference type="OMA" id="MIKNFGE"/>
<keyword evidence="7 9" id="KW-0539">Nucleus</keyword>
<sequence length="516" mass="56294">MFYSGRLQNQVFEESWVAVDFSSVYGVLEGELSGIALALQLARDKEVTKVRIGNDSMATATAFEVAVLFCRADSAKLCLFCDQHVHSANLLSRKHLRSQICDNCGSEPVSVRCSTENLVLCHDCDWDAHGTCSVSPAHERNSVDGFSGCPSALELASVWGFHLGEKKSGRPDSTVQNYELGMAMPEAEDTSWSGVNFQDLIVPTGNGLVGEEGKKQSGMGVSCCGKKKQVMYKQLVELLKRDLVAPENDEFGDDGCGGDNGCSGGGVVESLMPENSYRSSWQRNAEAALSLGDGCDAVDDVAFAAQPSSTPFTSLLMMPMHCELKENDGIDDGDLAMWDTNPNGPTTQIWDFHSGRLRVNEEPEISYGANDGGFMIKNFCDLLNCPVAPDDMTINNSSQGAATSESNNLPIGKGSSSSTSALGKHKNEECSASREVYFMEQPFLVRNDTMKTGATSKEELEVLAHNRGNAMQRYKEKKKNRRYDKHIRYESRKARADTRKRVKGRFVKAAEAAPDG</sequence>
<feature type="domain" description="B box-type" evidence="11">
    <location>
        <begin position="96"/>
        <end position="143"/>
    </location>
</feature>
<comment type="subcellular location">
    <subcellularLocation>
        <location evidence="1 9">Nucleus</location>
    </subcellularLocation>
</comment>
<dbReference type="PANTHER" id="PTHR31717:SF45">
    <property type="entry name" value="ZINC FINGER PROTEIN CONSTANS-LIKE 14-RELATED"/>
    <property type="match status" value="1"/>
</dbReference>
<evidence type="ECO:0000256" key="6">
    <source>
        <dbReference type="ARBA" id="ARBA00022833"/>
    </source>
</evidence>